<evidence type="ECO:0000313" key="2">
    <source>
        <dbReference type="EMBL" id="KAK3175971.1"/>
    </source>
</evidence>
<gene>
    <name evidence="2" type="ORF">OEA41_007293</name>
</gene>
<feature type="compositionally biased region" description="Polar residues" evidence="1">
    <location>
        <begin position="1"/>
        <end position="10"/>
    </location>
</feature>
<organism evidence="2 3">
    <name type="scientific">Lepraria neglecta</name>
    <dbReference type="NCBI Taxonomy" id="209136"/>
    <lineage>
        <taxon>Eukaryota</taxon>
        <taxon>Fungi</taxon>
        <taxon>Dikarya</taxon>
        <taxon>Ascomycota</taxon>
        <taxon>Pezizomycotina</taxon>
        <taxon>Lecanoromycetes</taxon>
        <taxon>OSLEUM clade</taxon>
        <taxon>Lecanoromycetidae</taxon>
        <taxon>Lecanorales</taxon>
        <taxon>Lecanorineae</taxon>
        <taxon>Stereocaulaceae</taxon>
        <taxon>Lepraria</taxon>
    </lineage>
</organism>
<feature type="region of interest" description="Disordered" evidence="1">
    <location>
        <begin position="1"/>
        <end position="26"/>
    </location>
</feature>
<reference evidence="2" key="1">
    <citation type="submission" date="2022-11" db="EMBL/GenBank/DDBJ databases">
        <title>Chromosomal genome sequence assembly and mating type (MAT) locus characterization of the leprose asexual lichenized fungus Lepraria neglecta (Nyl.) Erichsen.</title>
        <authorList>
            <person name="Allen J.L."/>
            <person name="Pfeffer B."/>
        </authorList>
    </citation>
    <scope>NUCLEOTIDE SEQUENCE</scope>
    <source>
        <strain evidence="2">Allen 5258</strain>
    </source>
</reference>
<dbReference type="Proteomes" id="UP001276659">
    <property type="component" value="Unassembled WGS sequence"/>
</dbReference>
<name>A0AAD9ZCU3_9LECA</name>
<keyword evidence="3" id="KW-1185">Reference proteome</keyword>
<dbReference type="AlphaFoldDB" id="A0AAD9ZCU3"/>
<evidence type="ECO:0000313" key="3">
    <source>
        <dbReference type="Proteomes" id="UP001276659"/>
    </source>
</evidence>
<protein>
    <submittedName>
        <fullName evidence="2">Uncharacterized protein</fullName>
    </submittedName>
</protein>
<dbReference type="EMBL" id="JASNWA010000004">
    <property type="protein sequence ID" value="KAK3175971.1"/>
    <property type="molecule type" value="Genomic_DNA"/>
</dbReference>
<comment type="caution">
    <text evidence="2">The sequence shown here is derived from an EMBL/GenBank/DDBJ whole genome shotgun (WGS) entry which is preliminary data.</text>
</comment>
<accession>A0AAD9ZCU3</accession>
<proteinExistence type="predicted"/>
<evidence type="ECO:0000256" key="1">
    <source>
        <dbReference type="SAM" id="MobiDB-lite"/>
    </source>
</evidence>
<sequence>MRKKNSTAASGTLPKTKRPRIDQPNPEDAIEHATRLESDFAAVYDFTHDHNAAARKKITSDPTINGKTNLIPEYLAQRDIQWPPLDAHQRVWGKDSVKRIKRGLYVAEYGEEQLESGEVFRELEDRGEHQEEQGGIHDHHNEGVMKDEAMAEPGKDEKWTYTQSFVLEVYDQAIMIRLKMMNEECLMFSGDIKAFVHAEDPRDLEFLTEDVITNWPRKLENEGNVIDTPYKVIIRGINVESKDLYDLDGITKVIEELVGLNASRINSLTTTDDIRDIYWYKDYRPGGRVGSAIIHFGSHEKANDDIVNGIF</sequence>